<dbReference type="AlphaFoldDB" id="A0A6B0XZW3"/>
<dbReference type="GO" id="GO:0003677">
    <property type="term" value="F:DNA binding"/>
    <property type="evidence" value="ECO:0007669"/>
    <property type="project" value="InterPro"/>
</dbReference>
<dbReference type="PROSITE" id="PS51077">
    <property type="entry name" value="HTH_ICLR"/>
    <property type="match status" value="1"/>
</dbReference>
<dbReference type="Pfam" id="PF01614">
    <property type="entry name" value="IclR_C"/>
    <property type="match status" value="1"/>
</dbReference>
<feature type="binding site" evidence="5">
    <location>
        <position position="476"/>
    </location>
    <ligand>
        <name>a divalent metal cation</name>
        <dbReference type="ChEBI" id="CHEBI:60240"/>
    </ligand>
</feature>
<dbReference type="Pfam" id="PF09339">
    <property type="entry name" value="HTH_IclR"/>
    <property type="match status" value="1"/>
</dbReference>
<sequence>MWGDRRAMTKSQMKARSATLAKGLEILNFLGSQNGPVTLRTVMSGLGMTKPTAHRLLATLIDHGMARFDSVNNTYQLGMRLFELSRQVWQDLDLRGVAMNEMRKLHAATNETVSLAILTPDGGVYIDGLQSSHHLREQSRVGQRVALWRSAIGKALIAGLSYKDRQRILEEDADAILNGGTYDGLPELSRHLDLVNARGYAIEIDEDVPGISGAAAPIVDHRGITVAAIGLSGASDRLSRDALHRLGPSVIEATRLASLQAGGAPRPVSTAPQPRGLQVRNVRKLADFSNLIGESPTLSHDGRILYWVDICRPCIFRLDLTTGETDAFPQKDMVTAVAETAEGLLVAGLTGIRIIEPVSGRVVRNFGDPEADIPTNRFNDGKLDAGGRFWVGSLAFSLTRGAGSLYRVDPDGSARRMEAGLTLPNGMGWSPDGQAMYLVDTADRVLYIYDFDADAGTIANRRDLIRFPDDMPGNPDGIDIDPQGNIFIAMWDGWAIVKYAPDGTLVETYGTPFPRPTSCAFADGPSPRILVTSARIRVSSDLLAKYPSSGATIEMLLSA</sequence>
<feature type="domain" description="HTH iclR-type" evidence="6">
    <location>
        <begin position="17"/>
        <end position="79"/>
    </location>
</feature>
<dbReference type="Gene3D" id="3.30.450.40">
    <property type="match status" value="1"/>
</dbReference>
<dbReference type="PANTHER" id="PTHR10907:SF47">
    <property type="entry name" value="REGUCALCIN"/>
    <property type="match status" value="1"/>
</dbReference>
<feature type="binding site" evidence="5">
    <location>
        <position position="379"/>
    </location>
    <ligand>
        <name>substrate</name>
    </ligand>
</feature>
<dbReference type="GO" id="GO:0006355">
    <property type="term" value="P:regulation of DNA-templated transcription"/>
    <property type="evidence" value="ECO:0007669"/>
    <property type="project" value="InterPro"/>
</dbReference>
<dbReference type="SUPFAM" id="SSF46785">
    <property type="entry name" value="Winged helix' DNA-binding domain"/>
    <property type="match status" value="1"/>
</dbReference>
<dbReference type="InterPro" id="IPR013658">
    <property type="entry name" value="SGL"/>
</dbReference>
<gene>
    <name evidence="8" type="ORF">F4Y60_08645</name>
</gene>
<feature type="active site" description="Proton donor/acceptor" evidence="4">
    <location>
        <position position="476"/>
    </location>
</feature>
<dbReference type="SUPFAM" id="SSF63829">
    <property type="entry name" value="Calcium-dependent phosphotriesterase"/>
    <property type="match status" value="1"/>
</dbReference>
<dbReference type="GO" id="GO:0005509">
    <property type="term" value="F:calcium ion binding"/>
    <property type="evidence" value="ECO:0007669"/>
    <property type="project" value="TreeGrafter"/>
</dbReference>
<dbReference type="InterPro" id="IPR036390">
    <property type="entry name" value="WH_DNA-bd_sf"/>
</dbReference>
<feature type="domain" description="IclR-ED" evidence="7">
    <location>
        <begin position="80"/>
        <end position="263"/>
    </location>
</feature>
<protein>
    <submittedName>
        <fullName evidence="8">Helix-turn-helix domain-containing protein</fullName>
    </submittedName>
</protein>
<reference evidence="8" key="1">
    <citation type="submission" date="2019-09" db="EMBL/GenBank/DDBJ databases">
        <title>Characterisation of the sponge microbiome using genome-centric metagenomics.</title>
        <authorList>
            <person name="Engelberts J.P."/>
            <person name="Robbins S.J."/>
            <person name="De Goeij J.M."/>
            <person name="Aranda M."/>
            <person name="Bell S.C."/>
            <person name="Webster N.S."/>
        </authorList>
    </citation>
    <scope>NUCLEOTIDE SEQUENCE</scope>
    <source>
        <strain evidence="8">SB0664_bin_43</strain>
    </source>
</reference>
<comment type="cofactor">
    <cofactor evidence="5">
        <name>Zn(2+)</name>
        <dbReference type="ChEBI" id="CHEBI:29105"/>
    </cofactor>
    <text evidence="5">Binds 1 divalent metal cation per subunit.</text>
</comment>
<comment type="caution">
    <text evidence="8">The sequence shown here is derived from an EMBL/GenBank/DDBJ whole genome shotgun (WGS) entry which is preliminary data.</text>
</comment>
<proteinExistence type="inferred from homology"/>
<dbReference type="InterPro" id="IPR011042">
    <property type="entry name" value="6-blade_b-propeller_TolB-like"/>
</dbReference>
<dbReference type="Gene3D" id="1.10.10.10">
    <property type="entry name" value="Winged helix-like DNA-binding domain superfamily/Winged helix DNA-binding domain"/>
    <property type="match status" value="1"/>
</dbReference>
<keyword evidence="2" id="KW-0805">Transcription regulation</keyword>
<evidence type="ECO:0000259" key="7">
    <source>
        <dbReference type="PROSITE" id="PS51078"/>
    </source>
</evidence>
<evidence type="ECO:0000256" key="2">
    <source>
        <dbReference type="ARBA" id="ARBA00023015"/>
    </source>
</evidence>
<dbReference type="PROSITE" id="PS51078">
    <property type="entry name" value="ICLR_ED"/>
    <property type="match status" value="1"/>
</dbReference>
<name>A0A6B0XZW3_9RHOB</name>
<dbReference type="SMART" id="SM00346">
    <property type="entry name" value="HTH_ICLR"/>
    <property type="match status" value="1"/>
</dbReference>
<dbReference type="InterPro" id="IPR005471">
    <property type="entry name" value="Tscrpt_reg_IclR_N"/>
</dbReference>
<dbReference type="Gene3D" id="2.120.10.30">
    <property type="entry name" value="TolB, C-terminal domain"/>
    <property type="match status" value="1"/>
</dbReference>
<evidence type="ECO:0000256" key="3">
    <source>
        <dbReference type="ARBA" id="ARBA00023163"/>
    </source>
</evidence>
<evidence type="ECO:0000313" key="8">
    <source>
        <dbReference type="EMBL" id="MXY34141.1"/>
    </source>
</evidence>
<comment type="similarity">
    <text evidence="1">Belongs to the SMP-30/CGR1 family.</text>
</comment>
<dbReference type="InterPro" id="IPR005511">
    <property type="entry name" value="SMP-30"/>
</dbReference>
<dbReference type="GO" id="GO:0019853">
    <property type="term" value="P:L-ascorbic acid biosynthetic process"/>
    <property type="evidence" value="ECO:0007669"/>
    <property type="project" value="TreeGrafter"/>
</dbReference>
<accession>A0A6B0XZW3</accession>
<dbReference type="EMBL" id="VXRY01000341">
    <property type="protein sequence ID" value="MXY34141.1"/>
    <property type="molecule type" value="Genomic_DNA"/>
</dbReference>
<dbReference type="InterPro" id="IPR014757">
    <property type="entry name" value="Tscrpt_reg_IclR_C"/>
</dbReference>
<feature type="binding site" evidence="5">
    <location>
        <position position="377"/>
    </location>
    <ligand>
        <name>substrate</name>
    </ligand>
</feature>
<dbReference type="InterPro" id="IPR029016">
    <property type="entry name" value="GAF-like_dom_sf"/>
</dbReference>
<keyword evidence="3" id="KW-0804">Transcription</keyword>
<evidence type="ECO:0000256" key="5">
    <source>
        <dbReference type="PIRSR" id="PIRSR605511-2"/>
    </source>
</evidence>
<feature type="binding site" evidence="5">
    <location>
        <position position="294"/>
    </location>
    <ligand>
        <name>a divalent metal cation</name>
        <dbReference type="ChEBI" id="CHEBI:60240"/>
    </ligand>
</feature>
<dbReference type="Pfam" id="PF08450">
    <property type="entry name" value="SGL"/>
    <property type="match status" value="1"/>
</dbReference>
<evidence type="ECO:0000256" key="1">
    <source>
        <dbReference type="ARBA" id="ARBA00008853"/>
    </source>
</evidence>
<dbReference type="PRINTS" id="PR01790">
    <property type="entry name" value="SMP30FAMILY"/>
</dbReference>
<evidence type="ECO:0000259" key="6">
    <source>
        <dbReference type="PROSITE" id="PS51077"/>
    </source>
</evidence>
<feature type="binding site" evidence="5">
    <location>
        <position position="425"/>
    </location>
    <ligand>
        <name>a divalent metal cation</name>
        <dbReference type="ChEBI" id="CHEBI:60240"/>
    </ligand>
</feature>
<keyword evidence="5" id="KW-0862">Zinc</keyword>
<keyword evidence="5" id="KW-0479">Metal-binding</keyword>
<organism evidence="8">
    <name type="scientific">Boseongicola sp. SB0664_bin_43</name>
    <dbReference type="NCBI Taxonomy" id="2604844"/>
    <lineage>
        <taxon>Bacteria</taxon>
        <taxon>Pseudomonadati</taxon>
        <taxon>Pseudomonadota</taxon>
        <taxon>Alphaproteobacteria</taxon>
        <taxon>Rhodobacterales</taxon>
        <taxon>Paracoccaceae</taxon>
        <taxon>Boseongicola</taxon>
    </lineage>
</organism>
<dbReference type="GO" id="GO:0004341">
    <property type="term" value="F:gluconolactonase activity"/>
    <property type="evidence" value="ECO:0007669"/>
    <property type="project" value="TreeGrafter"/>
</dbReference>
<dbReference type="SUPFAM" id="SSF55781">
    <property type="entry name" value="GAF domain-like"/>
    <property type="match status" value="1"/>
</dbReference>
<dbReference type="PANTHER" id="PTHR10907">
    <property type="entry name" value="REGUCALCIN"/>
    <property type="match status" value="1"/>
</dbReference>
<evidence type="ECO:0000256" key="4">
    <source>
        <dbReference type="PIRSR" id="PIRSR605511-1"/>
    </source>
</evidence>
<dbReference type="InterPro" id="IPR036388">
    <property type="entry name" value="WH-like_DNA-bd_sf"/>
</dbReference>